<dbReference type="PANTHER" id="PTHR11098:SF1">
    <property type="entry name" value="NICOTINATE PHOSPHORIBOSYLTRANSFERASE"/>
    <property type="match status" value="1"/>
</dbReference>
<comment type="catalytic activity">
    <reaction evidence="7 8">
        <text>5-phospho-alpha-D-ribose 1-diphosphate + nicotinate + ATP + H2O = nicotinate beta-D-ribonucleotide + ADP + phosphate + diphosphate</text>
        <dbReference type="Rhea" id="RHEA:36163"/>
        <dbReference type="ChEBI" id="CHEBI:15377"/>
        <dbReference type="ChEBI" id="CHEBI:30616"/>
        <dbReference type="ChEBI" id="CHEBI:32544"/>
        <dbReference type="ChEBI" id="CHEBI:33019"/>
        <dbReference type="ChEBI" id="CHEBI:43474"/>
        <dbReference type="ChEBI" id="CHEBI:57502"/>
        <dbReference type="ChEBI" id="CHEBI:58017"/>
        <dbReference type="ChEBI" id="CHEBI:456216"/>
        <dbReference type="EC" id="6.3.4.21"/>
    </reaction>
</comment>
<dbReference type="NCBIfam" id="NF003704">
    <property type="entry name" value="PRK05321.1"/>
    <property type="match status" value="1"/>
</dbReference>
<dbReference type="PIRSF" id="PIRSF000484">
    <property type="entry name" value="NAPRT"/>
    <property type="match status" value="1"/>
</dbReference>
<dbReference type="SUPFAM" id="SSF54675">
    <property type="entry name" value="Nicotinate/Quinolinate PRTase N-terminal domain-like"/>
    <property type="match status" value="1"/>
</dbReference>
<reference evidence="11" key="1">
    <citation type="submission" date="2021-02" db="EMBL/GenBank/DDBJ databases">
        <title>Skermanella TT6 skin isolate.</title>
        <authorList>
            <person name="Lee K."/>
            <person name="Ganzorig M."/>
        </authorList>
    </citation>
    <scope>NUCLEOTIDE SEQUENCE</scope>
    <source>
        <strain evidence="11">TT6</strain>
    </source>
</reference>
<dbReference type="InterPro" id="IPR040727">
    <property type="entry name" value="NAPRTase_N"/>
</dbReference>
<evidence type="ECO:0000256" key="8">
    <source>
        <dbReference type="RuleBase" id="RU003838"/>
    </source>
</evidence>
<protein>
    <recommendedName>
        <fullName evidence="3 7">Nicotinate phosphoribosyltransferase</fullName>
        <shortName evidence="7">NAPRTase</shortName>
        <ecNumber evidence="3 7">6.3.4.21</ecNumber>
    </recommendedName>
</protein>
<dbReference type="PANTHER" id="PTHR11098">
    <property type="entry name" value="NICOTINATE PHOSPHORIBOSYLTRANSFERASE"/>
    <property type="match status" value="1"/>
</dbReference>
<dbReference type="Pfam" id="PF04095">
    <property type="entry name" value="NAPRTase"/>
    <property type="match status" value="1"/>
</dbReference>
<feature type="domain" description="Nicotinate phosphoribosyltransferase N-terminal" evidence="10">
    <location>
        <begin position="25"/>
        <end position="149"/>
    </location>
</feature>
<keyword evidence="11" id="KW-0808">Transferase</keyword>
<evidence type="ECO:0000256" key="3">
    <source>
        <dbReference type="ARBA" id="ARBA00013236"/>
    </source>
</evidence>
<evidence type="ECO:0000256" key="2">
    <source>
        <dbReference type="ARBA" id="ARBA00010897"/>
    </source>
</evidence>
<proteinExistence type="inferred from homology"/>
<evidence type="ECO:0000256" key="4">
    <source>
        <dbReference type="ARBA" id="ARBA00022553"/>
    </source>
</evidence>
<keyword evidence="6 7" id="KW-0662">Pyridine nucleotide biosynthesis</keyword>
<comment type="function">
    <text evidence="7 8">Catalyzes the synthesis of beta-nicotinate D-ribonucleotide from nicotinate and 5-phospho-D-ribose 1-phosphate at the expense of ATP.</text>
</comment>
<evidence type="ECO:0000259" key="10">
    <source>
        <dbReference type="Pfam" id="PF17767"/>
    </source>
</evidence>
<evidence type="ECO:0000313" key="12">
    <source>
        <dbReference type="Proteomes" id="UP000595197"/>
    </source>
</evidence>
<dbReference type="Gene3D" id="3.20.140.10">
    <property type="entry name" value="nicotinate phosphoribosyltransferase"/>
    <property type="match status" value="1"/>
</dbReference>
<keyword evidence="12" id="KW-1185">Reference proteome</keyword>
<name>A0ABX7BHT4_9PROT</name>
<dbReference type="Pfam" id="PF17767">
    <property type="entry name" value="NAPRTase_N"/>
    <property type="match status" value="1"/>
</dbReference>
<evidence type="ECO:0000256" key="1">
    <source>
        <dbReference type="ARBA" id="ARBA00004952"/>
    </source>
</evidence>
<dbReference type="InterPro" id="IPR007229">
    <property type="entry name" value="Nic_PRibTrfase-Fam"/>
</dbReference>
<organism evidence="11 12">
    <name type="scientific">Skermanella cutis</name>
    <dbReference type="NCBI Taxonomy" id="2775420"/>
    <lineage>
        <taxon>Bacteria</taxon>
        <taxon>Pseudomonadati</taxon>
        <taxon>Pseudomonadota</taxon>
        <taxon>Alphaproteobacteria</taxon>
        <taxon>Rhodospirillales</taxon>
        <taxon>Azospirillaceae</taxon>
        <taxon>Skermanella</taxon>
    </lineage>
</organism>
<dbReference type="HAMAP" id="MF_00570">
    <property type="entry name" value="NAPRTase"/>
    <property type="match status" value="1"/>
</dbReference>
<dbReference type="InterPro" id="IPR041525">
    <property type="entry name" value="N/Namide_PRibTrfase"/>
</dbReference>
<comment type="pathway">
    <text evidence="1 7 8">Cofactor biosynthesis; NAD(+) biosynthesis; nicotinate D-ribonucleotide from nicotinate: step 1/1.</text>
</comment>
<evidence type="ECO:0000256" key="5">
    <source>
        <dbReference type="ARBA" id="ARBA00022598"/>
    </source>
</evidence>
<dbReference type="EMBL" id="CP067422">
    <property type="protein sequence ID" value="QQP93763.1"/>
    <property type="molecule type" value="Genomic_DNA"/>
</dbReference>
<dbReference type="GO" id="GO:0004516">
    <property type="term" value="F:nicotinate phosphoribosyltransferase activity"/>
    <property type="evidence" value="ECO:0007669"/>
    <property type="project" value="UniProtKB-EC"/>
</dbReference>
<evidence type="ECO:0000256" key="6">
    <source>
        <dbReference type="ARBA" id="ARBA00022642"/>
    </source>
</evidence>
<keyword evidence="4 7" id="KW-0597">Phosphoprotein</keyword>
<dbReference type="InterPro" id="IPR006406">
    <property type="entry name" value="Nic_PRibTrfase"/>
</dbReference>
<keyword evidence="11" id="KW-0614">Plasmid</keyword>
<dbReference type="NCBIfam" id="TIGR01514">
    <property type="entry name" value="NAPRTase"/>
    <property type="match status" value="1"/>
</dbReference>
<keyword evidence="11" id="KW-0328">Glycosyltransferase</keyword>
<dbReference type="GO" id="GO:0016757">
    <property type="term" value="F:glycosyltransferase activity"/>
    <property type="evidence" value="ECO:0007669"/>
    <property type="project" value="UniProtKB-KW"/>
</dbReference>
<dbReference type="Proteomes" id="UP000595197">
    <property type="component" value="Plasmid pTT6-2"/>
</dbReference>
<feature type="modified residue" description="Phosphohistidine; by autocatalysis" evidence="7">
    <location>
        <position position="252"/>
    </location>
</feature>
<accession>A0ABX7BHT4</accession>
<comment type="PTM">
    <text evidence="7 8">Transiently phosphorylated on a His residue during the reaction cycle. Phosphorylation strongly increases the affinity for substrates and increases the rate of nicotinate D-ribonucleotide production. Dephosphorylation regenerates the low-affinity form of the enzyme, leading to product release.</text>
</comment>
<evidence type="ECO:0000313" key="11">
    <source>
        <dbReference type="EMBL" id="QQP93763.1"/>
    </source>
</evidence>
<geneLocation type="plasmid" evidence="11 12">
    <name>pTT6-2</name>
</geneLocation>
<dbReference type="EC" id="6.3.4.21" evidence="3 7"/>
<dbReference type="InterPro" id="IPR036068">
    <property type="entry name" value="Nicotinate_pribotase-like_C"/>
</dbReference>
<keyword evidence="5 7" id="KW-0436">Ligase</keyword>
<evidence type="ECO:0000256" key="7">
    <source>
        <dbReference type="HAMAP-Rule" id="MF_00570"/>
    </source>
</evidence>
<gene>
    <name evidence="7 11" type="primary">pncB</name>
    <name evidence="11" type="ORF">IGS68_32875</name>
</gene>
<dbReference type="SUPFAM" id="SSF51690">
    <property type="entry name" value="Nicotinate/Quinolinate PRTase C-terminal domain-like"/>
    <property type="match status" value="1"/>
</dbReference>
<comment type="similarity">
    <text evidence="2 7 8">Belongs to the NAPRTase family.</text>
</comment>
<evidence type="ECO:0000259" key="9">
    <source>
        <dbReference type="Pfam" id="PF04095"/>
    </source>
</evidence>
<feature type="domain" description="Nicotinate/nicotinamide phosphoribosyltransferase" evidence="9">
    <location>
        <begin position="200"/>
        <end position="432"/>
    </location>
</feature>
<sequence length="444" mass="50689">MDMIDFAARAYNQSFNIDPVIRSLLDTDVYKLLMLQFVWKWYPRIPVTFSLINRSRGVRLADIIDEAELRDQLDHARSLRFTESETVWLAGNKLYGRRDLFEPDFIEYLRGYRLPEYQFETKAGQYELTFSGPWVDVTLWEIYALTIVNELRNRGRRSRDRGARTGLNRLSKYELDKLYAHAKTKLWAKLDRLRGADGLRISDFGTRRRHSHLWQEWAILAAAEELGAAFTGTSNAFFAHKHGFEAIGTNAHELPMVLATLALDDAELKQSQYTVLERWQQTYAGALLVMLPDTYGSTQFLRDAPDWAKKWTGIRIDSKDPFVAAEEAIAWWTDHGCDPCDKRILFSDGLDVGQILALHERFRGKVRDGYGWGTLLTNDFRGCHPSGRDDLDPISLVCKITAANGRPAVKLSDNYLKASGPPEEIARYRAVFGTAGVENAPLVV</sequence>